<gene>
    <name evidence="4" type="ORF">KDL28_18930</name>
</gene>
<dbReference type="PANTHER" id="PTHR48081:SF30">
    <property type="entry name" value="ACETYL-HYDROLASE LIPR-RELATED"/>
    <property type="match status" value="1"/>
</dbReference>
<name>A0ABT1A2A1_9PSEU</name>
<sequence length="311" mass="33493">MVQIDPVQAQTISAEAAAHIAANSPIAIPDPQLTQQFADQLNAQLDALNGPFLSALRRNLRLSVRGRAIDGVPVVRIRPRKIRRSRRDVAGIFVHGGGFALLNARDYVAYRMAHALGIVVYSVDYRRSPRAQFPVALDQTARVHRAILRRYDGVVAAGSSAGANLLVSSVLRARRRGGLLPRAAALLEPAVDLRAIGDSYVANDGRDPLASRDTILKFSSAYLGATPAVAPEASPLLADFGPGFVPTIITSGTRDLLQSDAARLHRALLRADVPADLRVWEGMWHAFAGVPGLPEGEQAMAEVFGFLDRHL</sequence>
<dbReference type="RefSeq" id="WP_252440549.1">
    <property type="nucleotide sequence ID" value="NZ_JAGSOV010000040.1"/>
</dbReference>
<dbReference type="GO" id="GO:0016787">
    <property type="term" value="F:hydrolase activity"/>
    <property type="evidence" value="ECO:0007669"/>
    <property type="project" value="UniProtKB-KW"/>
</dbReference>
<dbReference type="EMBL" id="JAGSOV010000040">
    <property type="protein sequence ID" value="MCO1657136.1"/>
    <property type="molecule type" value="Genomic_DNA"/>
</dbReference>
<keyword evidence="2 4" id="KW-0378">Hydrolase</keyword>
<accession>A0ABT1A2A1</accession>
<evidence type="ECO:0000313" key="4">
    <source>
        <dbReference type="EMBL" id="MCO1657136.1"/>
    </source>
</evidence>
<comment type="similarity">
    <text evidence="1">Belongs to the 'GDXG' lipolytic enzyme family.</text>
</comment>
<comment type="caution">
    <text evidence="4">The sequence shown here is derived from an EMBL/GenBank/DDBJ whole genome shotgun (WGS) entry which is preliminary data.</text>
</comment>
<evidence type="ECO:0000256" key="2">
    <source>
        <dbReference type="ARBA" id="ARBA00022801"/>
    </source>
</evidence>
<dbReference type="Pfam" id="PF07859">
    <property type="entry name" value="Abhydrolase_3"/>
    <property type="match status" value="1"/>
</dbReference>
<organism evidence="4 5">
    <name type="scientific">Pseudonocardia humida</name>
    <dbReference type="NCBI Taxonomy" id="2800819"/>
    <lineage>
        <taxon>Bacteria</taxon>
        <taxon>Bacillati</taxon>
        <taxon>Actinomycetota</taxon>
        <taxon>Actinomycetes</taxon>
        <taxon>Pseudonocardiales</taxon>
        <taxon>Pseudonocardiaceae</taxon>
        <taxon>Pseudonocardia</taxon>
    </lineage>
</organism>
<evidence type="ECO:0000256" key="1">
    <source>
        <dbReference type="ARBA" id="ARBA00010515"/>
    </source>
</evidence>
<keyword evidence="5" id="KW-1185">Reference proteome</keyword>
<dbReference type="SUPFAM" id="SSF53474">
    <property type="entry name" value="alpha/beta-Hydrolases"/>
    <property type="match status" value="1"/>
</dbReference>
<feature type="domain" description="Alpha/beta hydrolase fold-3" evidence="3">
    <location>
        <begin position="92"/>
        <end position="288"/>
    </location>
</feature>
<dbReference type="Proteomes" id="UP001165283">
    <property type="component" value="Unassembled WGS sequence"/>
</dbReference>
<dbReference type="InterPro" id="IPR050300">
    <property type="entry name" value="GDXG_lipolytic_enzyme"/>
</dbReference>
<proteinExistence type="inferred from homology"/>
<dbReference type="InterPro" id="IPR029058">
    <property type="entry name" value="AB_hydrolase_fold"/>
</dbReference>
<reference evidence="4" key="1">
    <citation type="submission" date="2021-04" db="EMBL/GenBank/DDBJ databases">
        <title>Pseudonocardia sp. nov., isolated from sandy soil of mangrove forest.</title>
        <authorList>
            <person name="Zan Z."/>
            <person name="Huang R."/>
            <person name="Liu W."/>
        </authorList>
    </citation>
    <scope>NUCLEOTIDE SEQUENCE</scope>
    <source>
        <strain evidence="4">S2-4</strain>
    </source>
</reference>
<dbReference type="InterPro" id="IPR013094">
    <property type="entry name" value="AB_hydrolase_3"/>
</dbReference>
<dbReference type="Gene3D" id="3.40.50.1820">
    <property type="entry name" value="alpha/beta hydrolase"/>
    <property type="match status" value="1"/>
</dbReference>
<dbReference type="PANTHER" id="PTHR48081">
    <property type="entry name" value="AB HYDROLASE SUPERFAMILY PROTEIN C4A8.06C"/>
    <property type="match status" value="1"/>
</dbReference>
<evidence type="ECO:0000313" key="5">
    <source>
        <dbReference type="Proteomes" id="UP001165283"/>
    </source>
</evidence>
<evidence type="ECO:0000259" key="3">
    <source>
        <dbReference type="Pfam" id="PF07859"/>
    </source>
</evidence>
<protein>
    <submittedName>
        <fullName evidence="4">Alpha/beta hydrolase fold domain-containing protein</fullName>
    </submittedName>
</protein>